<evidence type="ECO:0000313" key="4">
    <source>
        <dbReference type="EMBL" id="KAF2407936.1"/>
    </source>
</evidence>
<dbReference type="SUPFAM" id="SSF52172">
    <property type="entry name" value="CheY-like"/>
    <property type="match status" value="1"/>
</dbReference>
<keyword evidence="7" id="KW-1185">Reference proteome</keyword>
<evidence type="ECO:0000313" key="5">
    <source>
        <dbReference type="EMBL" id="SDN74179.1"/>
    </source>
</evidence>
<accession>A0A1H0DVS3</accession>
<keyword evidence="4" id="KW-0808">Transferase</keyword>
<gene>
    <name evidence="4" type="primary">rcsC_1</name>
    <name evidence="4" type="ORF">PSAN_03170</name>
    <name evidence="5" type="ORF">SAMN04490179_5674</name>
</gene>
<dbReference type="EMBL" id="JXDI01000001">
    <property type="protein sequence ID" value="KAF2407936.1"/>
    <property type="molecule type" value="Genomic_DNA"/>
</dbReference>
<dbReference type="EC" id="2.7.13.3" evidence="4"/>
<organism evidence="5 6">
    <name type="scientific">Pseudomonas antarctica</name>
    <dbReference type="NCBI Taxonomy" id="219572"/>
    <lineage>
        <taxon>Bacteria</taxon>
        <taxon>Pseudomonadati</taxon>
        <taxon>Pseudomonadota</taxon>
        <taxon>Gammaproteobacteria</taxon>
        <taxon>Pseudomonadales</taxon>
        <taxon>Pseudomonadaceae</taxon>
        <taxon>Pseudomonas</taxon>
    </lineage>
</organism>
<evidence type="ECO:0000259" key="3">
    <source>
        <dbReference type="PROSITE" id="PS50110"/>
    </source>
</evidence>
<dbReference type="PROSITE" id="PS50110">
    <property type="entry name" value="RESPONSE_REGULATORY"/>
    <property type="match status" value="1"/>
</dbReference>
<dbReference type="GO" id="GO:0000160">
    <property type="term" value="P:phosphorelay signal transduction system"/>
    <property type="evidence" value="ECO:0007669"/>
    <property type="project" value="InterPro"/>
</dbReference>
<keyword evidence="4" id="KW-0418">Kinase</keyword>
<keyword evidence="1 2" id="KW-0597">Phosphoprotein</keyword>
<dbReference type="Proteomes" id="UP000748067">
    <property type="component" value="Unassembled WGS sequence"/>
</dbReference>
<sequence length="267" mass="29526">MLSSDTSSQQVPFHFSPPDHWRQMAVLVAEDHSAYRALLGWLLEKLGLGHEVVGDGCEGLAAITRRRFDLVISDCQMPLMDGYALARAIRLHEQQNGYRRVPIIALTANLRADDPQRCRDAGMDAWLVKPLTFAQLCDVLGRWLPGPPCGVSPPAPGGSGAWPTRADLIQTFGSEHVVNQMLDSLLREARKDCAALAYARLTSNAQVVQERLHRLLGSLAFLGCDELEMQGGLLIERVRADGMGSSLCRLKTFEHDLKLYFAYVSTI</sequence>
<dbReference type="PANTHER" id="PTHR45339">
    <property type="entry name" value="HYBRID SIGNAL TRANSDUCTION HISTIDINE KINASE J"/>
    <property type="match status" value="1"/>
</dbReference>
<dbReference type="EMBL" id="LT629704">
    <property type="protein sequence ID" value="SDN74179.1"/>
    <property type="molecule type" value="Genomic_DNA"/>
</dbReference>
<reference evidence="5 6" key="2">
    <citation type="submission" date="2016-10" db="EMBL/GenBank/DDBJ databases">
        <authorList>
            <person name="de Groot N.N."/>
        </authorList>
    </citation>
    <scope>NUCLEOTIDE SEQUENCE [LARGE SCALE GENOMIC DNA]</scope>
    <source>
        <strain evidence="5 6">BS2772</strain>
    </source>
</reference>
<dbReference type="CDD" id="cd17546">
    <property type="entry name" value="REC_hyHK_CKI1_RcsC-like"/>
    <property type="match status" value="1"/>
</dbReference>
<dbReference type="AlphaFoldDB" id="A0A1H0DVS3"/>
<feature type="domain" description="Response regulatory" evidence="3">
    <location>
        <begin position="25"/>
        <end position="144"/>
    </location>
</feature>
<dbReference type="PANTHER" id="PTHR45339:SF5">
    <property type="entry name" value="HISTIDINE KINASE"/>
    <property type="match status" value="1"/>
</dbReference>
<dbReference type="InterPro" id="IPR011006">
    <property type="entry name" value="CheY-like_superfamily"/>
</dbReference>
<dbReference type="Gene3D" id="1.20.120.160">
    <property type="entry name" value="HPT domain"/>
    <property type="match status" value="1"/>
</dbReference>
<dbReference type="GO" id="GO:0005886">
    <property type="term" value="C:plasma membrane"/>
    <property type="evidence" value="ECO:0007669"/>
    <property type="project" value="UniProtKB-SubCell"/>
</dbReference>
<evidence type="ECO:0000256" key="1">
    <source>
        <dbReference type="ARBA" id="ARBA00022553"/>
    </source>
</evidence>
<dbReference type="SMART" id="SM00448">
    <property type="entry name" value="REC"/>
    <property type="match status" value="1"/>
</dbReference>
<dbReference type="SUPFAM" id="SSF47226">
    <property type="entry name" value="Histidine-containing phosphotransfer domain, HPT domain"/>
    <property type="match status" value="1"/>
</dbReference>
<dbReference type="InterPro" id="IPR001789">
    <property type="entry name" value="Sig_transdc_resp-reg_receiver"/>
</dbReference>
<protein>
    <submittedName>
        <fullName evidence="5">CheY chemotaxis protein or a CheY-like REC (Receiver) domain</fullName>
    </submittedName>
    <submittedName>
        <fullName evidence="4">Sensor histidine kinase RcsC</fullName>
        <ecNumber evidence="4">2.7.13.3</ecNumber>
    </submittedName>
</protein>
<proteinExistence type="predicted"/>
<evidence type="ECO:0000313" key="6">
    <source>
        <dbReference type="Proteomes" id="UP000182470"/>
    </source>
</evidence>
<evidence type="ECO:0000313" key="7">
    <source>
        <dbReference type="Proteomes" id="UP000748067"/>
    </source>
</evidence>
<dbReference type="GO" id="GO:0005524">
    <property type="term" value="F:ATP binding"/>
    <property type="evidence" value="ECO:0007669"/>
    <property type="project" value="UniProtKB-KW"/>
</dbReference>
<dbReference type="GO" id="GO:0004673">
    <property type="term" value="F:protein histidine kinase activity"/>
    <property type="evidence" value="ECO:0007669"/>
    <property type="project" value="UniProtKB-EC"/>
</dbReference>
<dbReference type="Proteomes" id="UP000182470">
    <property type="component" value="Chromosome I"/>
</dbReference>
<dbReference type="InterPro" id="IPR036641">
    <property type="entry name" value="HPT_dom_sf"/>
</dbReference>
<name>A0A1H0DVS3_9PSED</name>
<reference evidence="4 7" key="1">
    <citation type="submission" date="2015-01" db="EMBL/GenBank/DDBJ databases">
        <title>Genome Sequence of Pseudomonas antarctica CMS 35.</title>
        <authorList>
            <person name="Voget S."/>
            <person name="Chow J."/>
            <person name="Daniel R."/>
            <person name="Streit W."/>
        </authorList>
    </citation>
    <scope>NUCLEOTIDE SEQUENCE [LARGE SCALE GENOMIC DNA]</scope>
    <source>
        <strain evidence="4 7">CMS 35</strain>
    </source>
</reference>
<dbReference type="Gene3D" id="3.40.50.2300">
    <property type="match status" value="1"/>
</dbReference>
<feature type="modified residue" description="4-aspartylphosphate" evidence="2">
    <location>
        <position position="74"/>
    </location>
</feature>
<dbReference type="Pfam" id="PF00072">
    <property type="entry name" value="Response_reg"/>
    <property type="match status" value="1"/>
</dbReference>
<evidence type="ECO:0000256" key="2">
    <source>
        <dbReference type="PROSITE-ProRule" id="PRU00169"/>
    </source>
</evidence>